<protein>
    <recommendedName>
        <fullName evidence="4">SET domain-containing protein</fullName>
    </recommendedName>
</protein>
<feature type="chain" id="PRO_5029852350" description="SET domain-containing protein" evidence="1">
    <location>
        <begin position="25"/>
        <end position="358"/>
    </location>
</feature>
<dbReference type="SUPFAM" id="SSF82199">
    <property type="entry name" value="SET domain"/>
    <property type="match status" value="1"/>
</dbReference>
<dbReference type="AlphaFoldDB" id="A0A7J6YC57"/>
<dbReference type="EMBL" id="JABDHM010000013">
    <property type="protein sequence ID" value="KAF5224321.1"/>
    <property type="molecule type" value="Genomic_DNA"/>
</dbReference>
<proteinExistence type="predicted"/>
<dbReference type="Proteomes" id="UP000583944">
    <property type="component" value="Unassembled WGS sequence"/>
</dbReference>
<keyword evidence="1" id="KW-0732">Signal</keyword>
<comment type="caution">
    <text evidence="2">The sequence shown here is derived from an EMBL/GenBank/DDBJ whole genome shotgun (WGS) entry which is preliminary data.</text>
</comment>
<dbReference type="VEuPathDB" id="TriTrypDB:BCY84_20590"/>
<evidence type="ECO:0000313" key="2">
    <source>
        <dbReference type="EMBL" id="KAF5224321.1"/>
    </source>
</evidence>
<organism evidence="2 3">
    <name type="scientific">Trypanosoma cruzi</name>
    <dbReference type="NCBI Taxonomy" id="5693"/>
    <lineage>
        <taxon>Eukaryota</taxon>
        <taxon>Discoba</taxon>
        <taxon>Euglenozoa</taxon>
        <taxon>Kinetoplastea</taxon>
        <taxon>Metakinetoplastina</taxon>
        <taxon>Trypanosomatida</taxon>
        <taxon>Trypanosomatidae</taxon>
        <taxon>Trypanosoma</taxon>
        <taxon>Schizotrypanum</taxon>
    </lineage>
</organism>
<dbReference type="CDD" id="cd10527">
    <property type="entry name" value="SET_LSMT"/>
    <property type="match status" value="1"/>
</dbReference>
<dbReference type="GO" id="GO:0016279">
    <property type="term" value="F:protein-lysine N-methyltransferase activity"/>
    <property type="evidence" value="ECO:0007669"/>
    <property type="project" value="TreeGrafter"/>
</dbReference>
<feature type="signal peptide" evidence="1">
    <location>
        <begin position="1"/>
        <end position="24"/>
    </location>
</feature>
<dbReference type="Gene3D" id="3.90.1410.10">
    <property type="entry name" value="set domain protein methyltransferase, domain 1"/>
    <property type="match status" value="1"/>
</dbReference>
<dbReference type="PANTHER" id="PTHR13271">
    <property type="entry name" value="UNCHARACTERIZED PUTATIVE METHYLTRANSFERASE"/>
    <property type="match status" value="1"/>
</dbReference>
<reference evidence="2 3" key="1">
    <citation type="journal article" date="2019" name="Genome Biol. Evol.">
        <title>Nanopore Sequencing Significantly Improves Genome Assembly of the Protozoan Parasite Trypanosoma cruzi.</title>
        <authorList>
            <person name="Diaz-Viraque F."/>
            <person name="Pita S."/>
            <person name="Greif G."/>
            <person name="de Souza R.C.M."/>
            <person name="Iraola G."/>
            <person name="Robello C."/>
        </authorList>
    </citation>
    <scope>NUCLEOTIDE SEQUENCE [LARGE SCALE GENOMIC DNA]</scope>
    <source>
        <strain evidence="2 3">Berenice</strain>
    </source>
</reference>
<evidence type="ECO:0000256" key="1">
    <source>
        <dbReference type="SAM" id="SignalP"/>
    </source>
</evidence>
<accession>A0A7J6YC57</accession>
<sequence>MNLFVVGGFSFLFLFFFFCGEGGGGVIPFGSPYVHVREDRRAKGREMEFLCSDGPPRRFFCANRKTYKEVWPYLLSRRVPAARSFLRWAARNGVAVHCALKLQLHSGRGCQLVATRRIPAGRTLVSLPLALSLSAAPPSEGKRFVHRWDPLETLTGVVVRELHNPRGFHRRYLEFLHDLYNVDTIDMFTGRTLLHRELETMYMGNSMQAQGVSNGPCLSKEVFVSASQRVEWVRLHSLLRRMEQSLPHFASKSVSWGLSMVLSRALSDDYGGLTLYPIIDFCLHSFEPNSAVCFTSANSAQGKGVGLRWHDTDQFCAHLLTRRAISAGESVTLMYSPRRVVSTEDAEYWKLRWGYVPN</sequence>
<name>A0A7J6YC57_TRYCR</name>
<evidence type="ECO:0008006" key="4">
    <source>
        <dbReference type="Google" id="ProtNLM"/>
    </source>
</evidence>
<dbReference type="InterPro" id="IPR050600">
    <property type="entry name" value="SETD3_SETD6_MTase"/>
</dbReference>
<dbReference type="InterPro" id="IPR046341">
    <property type="entry name" value="SET_dom_sf"/>
</dbReference>
<evidence type="ECO:0000313" key="3">
    <source>
        <dbReference type="Proteomes" id="UP000583944"/>
    </source>
</evidence>
<dbReference type="VEuPathDB" id="TriTrypDB:ECC02_002577"/>
<gene>
    <name evidence="2" type="ORF">ECC02_002577</name>
</gene>